<comment type="caution">
    <text evidence="1">The sequence shown here is derived from an EMBL/GenBank/DDBJ whole genome shotgun (WGS) entry which is preliminary data.</text>
</comment>
<name>A0ABT8A0B4_9PROT</name>
<dbReference type="EMBL" id="JAUFPN010000015">
    <property type="protein sequence ID" value="MDN3563142.1"/>
    <property type="molecule type" value="Genomic_DNA"/>
</dbReference>
<gene>
    <name evidence="1" type="ORF">QWZ14_01960</name>
</gene>
<evidence type="ECO:0000313" key="1">
    <source>
        <dbReference type="EMBL" id="MDN3563142.1"/>
    </source>
</evidence>
<dbReference type="Proteomes" id="UP001529369">
    <property type="component" value="Unassembled WGS sequence"/>
</dbReference>
<sequence>MAKEIHGSGKVSISPEPVINGMNSAEFDVAIRDFVILLVLWTESEIRCARLLGSERE</sequence>
<reference evidence="2" key="1">
    <citation type="journal article" date="2019" name="Int. J. Syst. Evol. Microbiol.">
        <title>The Global Catalogue of Microorganisms (GCM) 10K type strain sequencing project: providing services to taxonomists for standard genome sequencing and annotation.</title>
        <authorList>
            <consortium name="The Broad Institute Genomics Platform"/>
            <consortium name="The Broad Institute Genome Sequencing Center for Infectious Disease"/>
            <person name="Wu L."/>
            <person name="Ma J."/>
        </authorList>
    </citation>
    <scope>NUCLEOTIDE SEQUENCE [LARGE SCALE GENOMIC DNA]</scope>
    <source>
        <strain evidence="2">CECT 7131</strain>
    </source>
</reference>
<evidence type="ECO:0000313" key="2">
    <source>
        <dbReference type="Proteomes" id="UP001529369"/>
    </source>
</evidence>
<organism evidence="1 2">
    <name type="scientific">Paeniroseomonas aquatica</name>
    <dbReference type="NCBI Taxonomy" id="373043"/>
    <lineage>
        <taxon>Bacteria</taxon>
        <taxon>Pseudomonadati</taxon>
        <taxon>Pseudomonadota</taxon>
        <taxon>Alphaproteobacteria</taxon>
        <taxon>Acetobacterales</taxon>
        <taxon>Acetobacteraceae</taxon>
        <taxon>Paeniroseomonas</taxon>
    </lineage>
</organism>
<proteinExistence type="predicted"/>
<keyword evidence="2" id="KW-1185">Reference proteome</keyword>
<accession>A0ABT8A0B4</accession>
<dbReference type="RefSeq" id="WP_290314876.1">
    <property type="nucleotide sequence ID" value="NZ_JAUFPN010000015.1"/>
</dbReference>
<protein>
    <submittedName>
        <fullName evidence="1">Uncharacterized protein</fullName>
    </submittedName>
</protein>